<reference evidence="3 4" key="1">
    <citation type="submission" date="2018-05" db="EMBL/GenBank/DDBJ databases">
        <title>Genomic Encyclopedia of Archaeal and Bacterial Type Strains, Phase II (KMG-II): from individual species to whole genera.</title>
        <authorList>
            <person name="Goeker M."/>
        </authorList>
    </citation>
    <scope>NUCLEOTIDE SEQUENCE [LARGE SCALE GENOMIC DNA]</scope>
    <source>
        <strain evidence="3 4">DSM 23514</strain>
    </source>
</reference>
<keyword evidence="5" id="KW-1185">Reference proteome</keyword>
<evidence type="ECO:0000313" key="2">
    <source>
        <dbReference type="EMBL" id="MBD1263048.1"/>
    </source>
</evidence>
<dbReference type="EMBL" id="QGGQ01000009">
    <property type="protein sequence ID" value="PWK22019.1"/>
    <property type="molecule type" value="Genomic_DNA"/>
</dbReference>
<dbReference type="Proteomes" id="UP000245667">
    <property type="component" value="Unassembled WGS sequence"/>
</dbReference>
<accession>A0A316DXS6</accession>
<protein>
    <submittedName>
        <fullName evidence="3">Uncharacterized protein</fullName>
    </submittedName>
</protein>
<name>A0A316DXS6_9FLAO</name>
<dbReference type="RefSeq" id="WP_109653092.1">
    <property type="nucleotide sequence ID" value="NZ_JACWLN010000016.1"/>
</dbReference>
<comment type="caution">
    <text evidence="3">The sequence shown here is derived from an EMBL/GenBank/DDBJ whole genome shotgun (WGS) entry which is preliminary data.</text>
</comment>
<evidence type="ECO:0000313" key="5">
    <source>
        <dbReference type="Proteomes" id="UP000651837"/>
    </source>
</evidence>
<keyword evidence="1" id="KW-0472">Membrane</keyword>
<keyword evidence="1" id="KW-1133">Transmembrane helix</keyword>
<gene>
    <name evidence="2" type="ORF">HZY62_20825</name>
    <name evidence="3" type="ORF">LX92_03371</name>
</gene>
<dbReference type="AlphaFoldDB" id="A0A316DXS6"/>
<reference evidence="2 5" key="2">
    <citation type="submission" date="2020-07" db="EMBL/GenBank/DDBJ databases">
        <title>The draft genome sequence of Maribacter polysiphoniae KCTC 22021.</title>
        <authorList>
            <person name="Mu L."/>
        </authorList>
    </citation>
    <scope>NUCLEOTIDE SEQUENCE [LARGE SCALE GENOMIC DNA]</scope>
    <source>
        <strain evidence="2 5">KCTC 22021</strain>
    </source>
</reference>
<evidence type="ECO:0000313" key="3">
    <source>
        <dbReference type="EMBL" id="PWK22019.1"/>
    </source>
</evidence>
<proteinExistence type="predicted"/>
<sequence length="123" mass="14013">MKTKVRIFGASILIAIYCLAVGAVMHTSVDLDHVSDDSTNLVQNHPVVSNNFFNHISFFESTVDSLNNIPPPNFESPFDKLWATTKATEHLFKAVFKQYDNFIRSCPIQLGATDIIFPFHYFW</sequence>
<dbReference type="EMBL" id="JACWLN010000016">
    <property type="protein sequence ID" value="MBD1263048.1"/>
    <property type="molecule type" value="Genomic_DNA"/>
</dbReference>
<keyword evidence="1" id="KW-0812">Transmembrane</keyword>
<dbReference type="OrthoDB" id="982927at2"/>
<evidence type="ECO:0000313" key="4">
    <source>
        <dbReference type="Proteomes" id="UP000245667"/>
    </source>
</evidence>
<organism evidence="3 4">
    <name type="scientific">Maribacter polysiphoniae</name>
    <dbReference type="NCBI Taxonomy" id="429344"/>
    <lineage>
        <taxon>Bacteria</taxon>
        <taxon>Pseudomonadati</taxon>
        <taxon>Bacteroidota</taxon>
        <taxon>Flavobacteriia</taxon>
        <taxon>Flavobacteriales</taxon>
        <taxon>Flavobacteriaceae</taxon>
        <taxon>Maribacter</taxon>
    </lineage>
</organism>
<dbReference type="Proteomes" id="UP000651837">
    <property type="component" value="Unassembled WGS sequence"/>
</dbReference>
<evidence type="ECO:0000256" key="1">
    <source>
        <dbReference type="SAM" id="Phobius"/>
    </source>
</evidence>
<feature type="transmembrane region" description="Helical" evidence="1">
    <location>
        <begin position="7"/>
        <end position="25"/>
    </location>
</feature>